<accession>A0A6A5SDG1</accession>
<name>A0A6A5SDG1_9PLEO</name>
<dbReference type="EMBL" id="ML976119">
    <property type="protein sequence ID" value="KAF1937972.1"/>
    <property type="molecule type" value="Genomic_DNA"/>
</dbReference>
<dbReference type="AlphaFoldDB" id="A0A6A5SDG1"/>
<protein>
    <submittedName>
        <fullName evidence="1">Uncharacterized protein</fullName>
    </submittedName>
</protein>
<dbReference type="Proteomes" id="UP000800038">
    <property type="component" value="Unassembled WGS sequence"/>
</dbReference>
<proteinExistence type="predicted"/>
<organism evidence="1 2">
    <name type="scientific">Clathrospora elynae</name>
    <dbReference type="NCBI Taxonomy" id="706981"/>
    <lineage>
        <taxon>Eukaryota</taxon>
        <taxon>Fungi</taxon>
        <taxon>Dikarya</taxon>
        <taxon>Ascomycota</taxon>
        <taxon>Pezizomycotina</taxon>
        <taxon>Dothideomycetes</taxon>
        <taxon>Pleosporomycetidae</taxon>
        <taxon>Pleosporales</taxon>
        <taxon>Diademaceae</taxon>
        <taxon>Clathrospora</taxon>
    </lineage>
</organism>
<reference evidence="1" key="1">
    <citation type="journal article" date="2020" name="Stud. Mycol.">
        <title>101 Dothideomycetes genomes: a test case for predicting lifestyles and emergence of pathogens.</title>
        <authorList>
            <person name="Haridas S."/>
            <person name="Albert R."/>
            <person name="Binder M."/>
            <person name="Bloem J."/>
            <person name="Labutti K."/>
            <person name="Salamov A."/>
            <person name="Andreopoulos B."/>
            <person name="Baker S."/>
            <person name="Barry K."/>
            <person name="Bills G."/>
            <person name="Bluhm B."/>
            <person name="Cannon C."/>
            <person name="Castanera R."/>
            <person name="Culley D."/>
            <person name="Daum C."/>
            <person name="Ezra D."/>
            <person name="Gonzalez J."/>
            <person name="Henrissat B."/>
            <person name="Kuo A."/>
            <person name="Liang C."/>
            <person name="Lipzen A."/>
            <person name="Lutzoni F."/>
            <person name="Magnuson J."/>
            <person name="Mondo S."/>
            <person name="Nolan M."/>
            <person name="Ohm R."/>
            <person name="Pangilinan J."/>
            <person name="Park H.-J."/>
            <person name="Ramirez L."/>
            <person name="Alfaro M."/>
            <person name="Sun H."/>
            <person name="Tritt A."/>
            <person name="Yoshinaga Y."/>
            <person name="Zwiers L.-H."/>
            <person name="Turgeon B."/>
            <person name="Goodwin S."/>
            <person name="Spatafora J."/>
            <person name="Crous P."/>
            <person name="Grigoriev I."/>
        </authorList>
    </citation>
    <scope>NUCLEOTIDE SEQUENCE</scope>
    <source>
        <strain evidence="1">CBS 161.51</strain>
    </source>
</reference>
<gene>
    <name evidence="1" type="ORF">EJ02DRAFT_355608</name>
</gene>
<evidence type="ECO:0000313" key="1">
    <source>
        <dbReference type="EMBL" id="KAF1937972.1"/>
    </source>
</evidence>
<keyword evidence="2" id="KW-1185">Reference proteome</keyword>
<evidence type="ECO:0000313" key="2">
    <source>
        <dbReference type="Proteomes" id="UP000800038"/>
    </source>
</evidence>
<sequence length="64" mass="7426">MKPFEYNLSIHWPYPSCFKRLQNSLLFKGYDPGLPEQKEEVAFLYWDKSLALVKVGGKAFGVSR</sequence>